<accession>A0A4R1RSG5</accession>
<gene>
    <name evidence="5" type="ORF">EDC14_10123</name>
</gene>
<dbReference type="InterPro" id="IPR027383">
    <property type="entry name" value="Znf_put"/>
</dbReference>
<evidence type="ECO:0000256" key="2">
    <source>
        <dbReference type="ARBA" id="ARBA00024438"/>
    </source>
</evidence>
<evidence type="ECO:0000313" key="5">
    <source>
        <dbReference type="EMBL" id="TCL69306.1"/>
    </source>
</evidence>
<dbReference type="Proteomes" id="UP000295008">
    <property type="component" value="Unassembled WGS sequence"/>
</dbReference>
<dbReference type="RefSeq" id="WP_132014331.1">
    <property type="nucleotide sequence ID" value="NZ_SLUN01000012.1"/>
</dbReference>
<dbReference type="EMBL" id="SLUN01000012">
    <property type="protein sequence ID" value="TCL69306.1"/>
    <property type="molecule type" value="Genomic_DNA"/>
</dbReference>
<keyword evidence="3" id="KW-1133">Transmembrane helix</keyword>
<reference evidence="5 6" key="1">
    <citation type="submission" date="2019-03" db="EMBL/GenBank/DDBJ databases">
        <title>Genomic Encyclopedia of Type Strains, Phase IV (KMG-IV): sequencing the most valuable type-strain genomes for metagenomic binning, comparative biology and taxonomic classification.</title>
        <authorList>
            <person name="Goeker M."/>
        </authorList>
    </citation>
    <scope>NUCLEOTIDE SEQUENCE [LARGE SCALE GENOMIC DNA]</scope>
    <source>
        <strain evidence="5 6">LX-B</strain>
    </source>
</reference>
<comment type="caution">
    <text evidence="5">The sequence shown here is derived from an EMBL/GenBank/DDBJ whole genome shotgun (WGS) entry which is preliminary data.</text>
</comment>
<keyword evidence="3" id="KW-0472">Membrane</keyword>
<dbReference type="Pfam" id="PF13490">
    <property type="entry name" value="zf-HC2"/>
    <property type="match status" value="1"/>
</dbReference>
<evidence type="ECO:0000256" key="1">
    <source>
        <dbReference type="ARBA" id="ARBA00024353"/>
    </source>
</evidence>
<keyword evidence="3" id="KW-0812">Transmembrane</keyword>
<name>A0A4R1RSG5_HYDET</name>
<protein>
    <recommendedName>
        <fullName evidence="2">Anti-sigma-W factor RsiW</fullName>
    </recommendedName>
</protein>
<organism evidence="5 6">
    <name type="scientific">Hydrogenispora ethanolica</name>
    <dbReference type="NCBI Taxonomy" id="1082276"/>
    <lineage>
        <taxon>Bacteria</taxon>
        <taxon>Bacillati</taxon>
        <taxon>Bacillota</taxon>
        <taxon>Hydrogenispora</taxon>
    </lineage>
</organism>
<feature type="transmembrane region" description="Helical" evidence="3">
    <location>
        <begin position="72"/>
        <end position="91"/>
    </location>
</feature>
<proteinExistence type="inferred from homology"/>
<dbReference type="AlphaFoldDB" id="A0A4R1RSG5"/>
<sequence length="119" mass="13644">MRCPNDLKLQSFGDGELSNWQARIVERHLQHCQDCRQKVADLHQLRNFLRGAYPEVDLALAKTQPALPFLRYKLAVAAVIVVVVMTVSTYWQQFNRSIPSGPDAEMIEEYLTIYYEAGS</sequence>
<evidence type="ECO:0000256" key="3">
    <source>
        <dbReference type="SAM" id="Phobius"/>
    </source>
</evidence>
<evidence type="ECO:0000313" key="6">
    <source>
        <dbReference type="Proteomes" id="UP000295008"/>
    </source>
</evidence>
<keyword evidence="6" id="KW-1185">Reference proteome</keyword>
<dbReference type="OrthoDB" id="2079550at2"/>
<evidence type="ECO:0000259" key="4">
    <source>
        <dbReference type="Pfam" id="PF13490"/>
    </source>
</evidence>
<feature type="domain" description="Putative zinc-finger" evidence="4">
    <location>
        <begin position="12"/>
        <end position="36"/>
    </location>
</feature>
<dbReference type="InterPro" id="IPR041916">
    <property type="entry name" value="Anti_sigma_zinc_sf"/>
</dbReference>
<dbReference type="Gene3D" id="1.10.10.1320">
    <property type="entry name" value="Anti-sigma factor, zinc-finger domain"/>
    <property type="match status" value="1"/>
</dbReference>
<comment type="similarity">
    <text evidence="1">Belongs to the zinc-associated anti-sigma factor (ZAS) superfamily. Anti-sigma-W factor family.</text>
</comment>